<dbReference type="FunFam" id="3.40.50.300:FF:000218">
    <property type="entry name" value="Multidrug ABC transporter ATP-binding protein"/>
    <property type="match status" value="1"/>
</dbReference>
<keyword evidence="4" id="KW-0067">ATP-binding</keyword>
<dbReference type="SUPFAM" id="SSF52540">
    <property type="entry name" value="P-loop containing nucleoside triphosphate hydrolases"/>
    <property type="match status" value="1"/>
</dbReference>
<dbReference type="PANTHER" id="PTHR43394:SF1">
    <property type="entry name" value="ATP-BINDING CASSETTE SUB-FAMILY B MEMBER 10, MITOCHONDRIAL"/>
    <property type="match status" value="1"/>
</dbReference>
<evidence type="ECO:0000256" key="7">
    <source>
        <dbReference type="SAM" id="Phobius"/>
    </source>
</evidence>
<evidence type="ECO:0000256" key="5">
    <source>
        <dbReference type="ARBA" id="ARBA00022989"/>
    </source>
</evidence>
<accession>A0A9W7LDS4</accession>
<proteinExistence type="predicted"/>
<keyword evidence="3" id="KW-0547">Nucleotide-binding</keyword>
<dbReference type="GO" id="GO:0090374">
    <property type="term" value="P:oligopeptide export from mitochondrion"/>
    <property type="evidence" value="ECO:0007669"/>
    <property type="project" value="TreeGrafter"/>
</dbReference>
<evidence type="ECO:0000313" key="11">
    <source>
        <dbReference type="Proteomes" id="UP001165065"/>
    </source>
</evidence>
<dbReference type="GO" id="GO:0016887">
    <property type="term" value="F:ATP hydrolysis activity"/>
    <property type="evidence" value="ECO:0007669"/>
    <property type="project" value="InterPro"/>
</dbReference>
<organism evidence="10 11">
    <name type="scientific">Triparma columacea</name>
    <dbReference type="NCBI Taxonomy" id="722753"/>
    <lineage>
        <taxon>Eukaryota</taxon>
        <taxon>Sar</taxon>
        <taxon>Stramenopiles</taxon>
        <taxon>Ochrophyta</taxon>
        <taxon>Bolidophyceae</taxon>
        <taxon>Parmales</taxon>
        <taxon>Triparmaceae</taxon>
        <taxon>Triparma</taxon>
    </lineage>
</organism>
<dbReference type="SMART" id="SM00382">
    <property type="entry name" value="AAA"/>
    <property type="match status" value="1"/>
</dbReference>
<evidence type="ECO:0000259" key="9">
    <source>
        <dbReference type="PROSITE" id="PS50929"/>
    </source>
</evidence>
<evidence type="ECO:0000313" key="10">
    <source>
        <dbReference type="EMBL" id="GMI45927.1"/>
    </source>
</evidence>
<evidence type="ECO:0000256" key="4">
    <source>
        <dbReference type="ARBA" id="ARBA00022840"/>
    </source>
</evidence>
<dbReference type="Pfam" id="PF00005">
    <property type="entry name" value="ABC_tran"/>
    <property type="match status" value="1"/>
</dbReference>
<dbReference type="PANTHER" id="PTHR43394">
    <property type="entry name" value="ATP-DEPENDENT PERMEASE MDL1, MITOCHONDRIAL"/>
    <property type="match status" value="1"/>
</dbReference>
<dbReference type="InterPro" id="IPR017871">
    <property type="entry name" value="ABC_transporter-like_CS"/>
</dbReference>
<feature type="transmembrane region" description="Helical" evidence="7">
    <location>
        <begin position="225"/>
        <end position="246"/>
    </location>
</feature>
<evidence type="ECO:0000256" key="2">
    <source>
        <dbReference type="ARBA" id="ARBA00022692"/>
    </source>
</evidence>
<dbReference type="SUPFAM" id="SSF90123">
    <property type="entry name" value="ABC transporter transmembrane region"/>
    <property type="match status" value="1"/>
</dbReference>
<dbReference type="PROSITE" id="PS00211">
    <property type="entry name" value="ABC_TRANSPORTER_1"/>
    <property type="match status" value="1"/>
</dbReference>
<comment type="subcellular location">
    <subcellularLocation>
        <location evidence="1">Membrane</location>
        <topology evidence="1">Multi-pass membrane protein</topology>
    </subcellularLocation>
</comment>
<feature type="domain" description="ABC transporter" evidence="8">
    <location>
        <begin position="281"/>
        <end position="521"/>
    </location>
</feature>
<gene>
    <name evidence="10" type="ORF">TrCOL_g639</name>
</gene>
<dbReference type="PROSITE" id="PS50893">
    <property type="entry name" value="ABC_TRANSPORTER_2"/>
    <property type="match status" value="1"/>
</dbReference>
<dbReference type="AlphaFoldDB" id="A0A9W7LDS4"/>
<dbReference type="Proteomes" id="UP001165065">
    <property type="component" value="Unassembled WGS sequence"/>
</dbReference>
<evidence type="ECO:0000256" key="3">
    <source>
        <dbReference type="ARBA" id="ARBA00022741"/>
    </source>
</evidence>
<name>A0A9W7LDS4_9STRA</name>
<dbReference type="GO" id="GO:0005524">
    <property type="term" value="F:ATP binding"/>
    <property type="evidence" value="ECO:0007669"/>
    <property type="project" value="UniProtKB-KW"/>
</dbReference>
<dbReference type="InterPro" id="IPR036640">
    <property type="entry name" value="ABC1_TM_sf"/>
</dbReference>
<dbReference type="InterPro" id="IPR003439">
    <property type="entry name" value="ABC_transporter-like_ATP-bd"/>
</dbReference>
<evidence type="ECO:0000256" key="1">
    <source>
        <dbReference type="ARBA" id="ARBA00004141"/>
    </source>
</evidence>
<dbReference type="InterPro" id="IPR011527">
    <property type="entry name" value="ABC1_TM_dom"/>
</dbReference>
<dbReference type="Gene3D" id="1.20.1560.10">
    <property type="entry name" value="ABC transporter type 1, transmembrane domain"/>
    <property type="match status" value="1"/>
</dbReference>
<dbReference type="GO" id="GO:0015421">
    <property type="term" value="F:ABC-type oligopeptide transporter activity"/>
    <property type="evidence" value="ECO:0007669"/>
    <property type="project" value="TreeGrafter"/>
</dbReference>
<feature type="transmembrane region" description="Helical" evidence="7">
    <location>
        <begin position="192"/>
        <end position="213"/>
    </location>
</feature>
<dbReference type="InterPro" id="IPR027417">
    <property type="entry name" value="P-loop_NTPase"/>
</dbReference>
<dbReference type="OrthoDB" id="6500128at2759"/>
<sequence length="529" mass="56162">MAAAGLFSLICIAGGGVIARQILLTKAGEKIVAALRTRLFENILRQEAEFFDKTRTGDLVTRLTADVQLVQSALTTDVVNGVRSIIMVAGGSSLLLVTSPTLTAISLISLPPVFMAARHFGAQIKKLQKEVQEELGMTTTKAEEVISNLKTVRSFNGEILEAREYEEKVHRVRDRAIAAGIKGAYLDGSVHVAANAGLFAILAVGSSMVGVGGGGEITPGDLASFLMYSLFVAGNVASLSTLYGSLQKTKGAAGRIFELIDREPLIQSGNGELEGQQALGVSFQNVGFAYPTRGEVPVLNGVNLEFPPGSHTALVGSSGCGKSTMGALLLRLYDTTEGSIRVGGEDIRDLQTQALREKVAVVQQEPVLFAVSIKKNIAYGRSDATEEEILQAADAAKVTDFAKTFPEGLDTMVGERGVKLSGGQKQKVAVARVLLRQAPIVLFDEATSALDAESEHAVSTAIGSIESLYGNKTTIISVAHRLSTILRADRVAVLEGGRIVELLEGDIDVEALMEDPQSPFGKLIRRQKL</sequence>
<keyword evidence="6 7" id="KW-0472">Membrane</keyword>
<protein>
    <submittedName>
        <fullName evidence="10">Uncharacterized protein</fullName>
    </submittedName>
</protein>
<dbReference type="Pfam" id="PF00664">
    <property type="entry name" value="ABC_membrane"/>
    <property type="match status" value="1"/>
</dbReference>
<keyword evidence="11" id="KW-1185">Reference proteome</keyword>
<dbReference type="InterPro" id="IPR039421">
    <property type="entry name" value="Type_1_exporter"/>
</dbReference>
<evidence type="ECO:0000256" key="6">
    <source>
        <dbReference type="ARBA" id="ARBA00023136"/>
    </source>
</evidence>
<feature type="domain" description="ABC transmembrane type-1" evidence="9">
    <location>
        <begin position="1"/>
        <end position="248"/>
    </location>
</feature>
<feature type="transmembrane region" description="Helical" evidence="7">
    <location>
        <begin position="85"/>
        <end position="110"/>
    </location>
</feature>
<comment type="caution">
    <text evidence="10">The sequence shown here is derived from an EMBL/GenBank/DDBJ whole genome shotgun (WGS) entry which is preliminary data.</text>
</comment>
<evidence type="ECO:0000259" key="8">
    <source>
        <dbReference type="PROSITE" id="PS50893"/>
    </source>
</evidence>
<dbReference type="GO" id="GO:0005743">
    <property type="term" value="C:mitochondrial inner membrane"/>
    <property type="evidence" value="ECO:0007669"/>
    <property type="project" value="TreeGrafter"/>
</dbReference>
<dbReference type="Gene3D" id="3.40.50.300">
    <property type="entry name" value="P-loop containing nucleotide triphosphate hydrolases"/>
    <property type="match status" value="1"/>
</dbReference>
<reference evidence="11" key="1">
    <citation type="journal article" date="2023" name="Commun. Biol.">
        <title>Genome analysis of Parmales, the sister group of diatoms, reveals the evolutionary specialization of diatoms from phago-mixotrophs to photoautotrophs.</title>
        <authorList>
            <person name="Ban H."/>
            <person name="Sato S."/>
            <person name="Yoshikawa S."/>
            <person name="Yamada K."/>
            <person name="Nakamura Y."/>
            <person name="Ichinomiya M."/>
            <person name="Sato N."/>
            <person name="Blanc-Mathieu R."/>
            <person name="Endo H."/>
            <person name="Kuwata A."/>
            <person name="Ogata H."/>
        </authorList>
    </citation>
    <scope>NUCLEOTIDE SEQUENCE [LARGE SCALE GENOMIC DNA]</scope>
</reference>
<keyword evidence="5 7" id="KW-1133">Transmembrane helix</keyword>
<keyword evidence="2 7" id="KW-0812">Transmembrane</keyword>
<dbReference type="PROSITE" id="PS50929">
    <property type="entry name" value="ABC_TM1F"/>
    <property type="match status" value="1"/>
</dbReference>
<dbReference type="EMBL" id="BRYA01000273">
    <property type="protein sequence ID" value="GMI45927.1"/>
    <property type="molecule type" value="Genomic_DNA"/>
</dbReference>
<dbReference type="InterPro" id="IPR003593">
    <property type="entry name" value="AAA+_ATPase"/>
</dbReference>